<comment type="caution">
    <text evidence="2">The sequence shown here is derived from an EMBL/GenBank/DDBJ whole genome shotgun (WGS) entry which is preliminary data.</text>
</comment>
<sequence>MLTATYTLVALSVEQTNLRVSLHAVQQLVQKSYARQSALTEGQADYVCDTLRRLYESCQGRKLDRFLLPALRRAGAAHHAETEPLLCELDMLSRSAAEALGAACRLAAGSIADEESVDAFCLAVERFCVALELRFDREERELFPIARGVIAGDAWFAVANQMLAYDAYREEHRGRMPPPASRAARADAAHRQGPPVTYMH</sequence>
<evidence type="ECO:0000256" key="1">
    <source>
        <dbReference type="SAM" id="MobiDB-lite"/>
    </source>
</evidence>
<evidence type="ECO:0000313" key="2">
    <source>
        <dbReference type="EMBL" id="MFC5479198.1"/>
    </source>
</evidence>
<dbReference type="Gene3D" id="1.20.120.520">
    <property type="entry name" value="nmb1532 protein domain like"/>
    <property type="match status" value="1"/>
</dbReference>
<dbReference type="Proteomes" id="UP001596101">
    <property type="component" value="Unassembled WGS sequence"/>
</dbReference>
<dbReference type="RefSeq" id="WP_379756258.1">
    <property type="nucleotide sequence ID" value="NZ_JBHSMR010000013.1"/>
</dbReference>
<proteinExistence type="predicted"/>
<name>A0ABW0MQK0_9BURK</name>
<reference evidence="3" key="1">
    <citation type="journal article" date="2019" name="Int. J. Syst. Evol. Microbiol.">
        <title>The Global Catalogue of Microorganisms (GCM) 10K type strain sequencing project: providing services to taxonomists for standard genome sequencing and annotation.</title>
        <authorList>
            <consortium name="The Broad Institute Genomics Platform"/>
            <consortium name="The Broad Institute Genome Sequencing Center for Infectious Disease"/>
            <person name="Wu L."/>
            <person name="Ma J."/>
        </authorList>
    </citation>
    <scope>NUCLEOTIDE SEQUENCE [LARGE SCALE GENOMIC DNA]</scope>
    <source>
        <strain evidence="3">CCUG 43111</strain>
    </source>
</reference>
<accession>A0ABW0MQK0</accession>
<dbReference type="EMBL" id="JBHSMR010000013">
    <property type="protein sequence ID" value="MFC5479198.1"/>
    <property type="molecule type" value="Genomic_DNA"/>
</dbReference>
<organism evidence="2 3">
    <name type="scientific">Massilia suwonensis</name>
    <dbReference type="NCBI Taxonomy" id="648895"/>
    <lineage>
        <taxon>Bacteria</taxon>
        <taxon>Pseudomonadati</taxon>
        <taxon>Pseudomonadota</taxon>
        <taxon>Betaproteobacteria</taxon>
        <taxon>Burkholderiales</taxon>
        <taxon>Oxalobacteraceae</taxon>
        <taxon>Telluria group</taxon>
        <taxon>Massilia</taxon>
    </lineage>
</organism>
<keyword evidence="3" id="KW-1185">Reference proteome</keyword>
<evidence type="ECO:0008006" key="4">
    <source>
        <dbReference type="Google" id="ProtNLM"/>
    </source>
</evidence>
<gene>
    <name evidence="2" type="ORF">ACFPQ5_13430</name>
</gene>
<protein>
    <recommendedName>
        <fullName evidence="4">Hemerythrin-like domain-containing protein</fullName>
    </recommendedName>
</protein>
<evidence type="ECO:0000313" key="3">
    <source>
        <dbReference type="Proteomes" id="UP001596101"/>
    </source>
</evidence>
<feature type="region of interest" description="Disordered" evidence="1">
    <location>
        <begin position="174"/>
        <end position="200"/>
    </location>
</feature>